<keyword evidence="3" id="KW-0378">Hydrolase</keyword>
<sequence>MSQPFTINIDQSLLDELHQRLAATRWINEVANADWKAGTNKAYLQQLCDYWQKDFDWAKQQEYLNSFHHYITEIRDQTIHFIHEKGQGRSSFPILLTHGYPDSFVRFLKLIPLLVAADEDGFSFDVVVPSIPGYGFSGIPTTPGMNPAKIAELFARLMTNELGYEKFVAQGGDWGSTITETLARNEQEIVSAIHLTDIPFIHLFEIPEGELSQEEKDYLDRGKQWQQQEGAYAMIQSTKPQTLGYGLNDSPAGLAAWIIEKFYRWSDNKGDLESAFSKDELLTNLTIYWATGTINSANRLYYEYAQSMFTSQRGQTSRLETPAGAAIFPKDLIPAPRAYADRFFNIRHWTEFDKGGHFAAMEAPELLAADIRSFVKKVL</sequence>
<dbReference type="InterPro" id="IPR016292">
    <property type="entry name" value="Epoxide_hydrolase"/>
</dbReference>
<evidence type="ECO:0000259" key="5">
    <source>
        <dbReference type="Pfam" id="PF06441"/>
    </source>
</evidence>
<dbReference type="EMBL" id="FNRL01000012">
    <property type="protein sequence ID" value="SEA67677.1"/>
    <property type="molecule type" value="Genomic_DNA"/>
</dbReference>
<dbReference type="InterPro" id="IPR000639">
    <property type="entry name" value="Epox_hydrolase-like"/>
</dbReference>
<dbReference type="Gene3D" id="3.40.50.1820">
    <property type="entry name" value="alpha/beta hydrolase"/>
    <property type="match status" value="1"/>
</dbReference>
<keyword evidence="7" id="KW-1185">Reference proteome</keyword>
<comment type="similarity">
    <text evidence="1">Belongs to the peptidase S33 family.</text>
</comment>
<dbReference type="InterPro" id="IPR010497">
    <property type="entry name" value="Epoxide_hydro_N"/>
</dbReference>
<dbReference type="RefSeq" id="WP_089762698.1">
    <property type="nucleotide sequence ID" value="NZ_BKAT01000018.1"/>
</dbReference>
<dbReference type="GO" id="GO:0097176">
    <property type="term" value="P:epoxide metabolic process"/>
    <property type="evidence" value="ECO:0007669"/>
    <property type="project" value="TreeGrafter"/>
</dbReference>
<dbReference type="PIRSF" id="PIRSF001112">
    <property type="entry name" value="Epoxide_hydrolase"/>
    <property type="match status" value="1"/>
</dbReference>
<evidence type="ECO:0000313" key="7">
    <source>
        <dbReference type="Proteomes" id="UP000199656"/>
    </source>
</evidence>
<dbReference type="Proteomes" id="UP000199656">
    <property type="component" value="Unassembled WGS sequence"/>
</dbReference>
<dbReference type="OrthoDB" id="9780765at2"/>
<protein>
    <submittedName>
        <fullName evidence="6">Pimeloyl-ACP methyl ester carboxylesterase</fullName>
    </submittedName>
</protein>
<evidence type="ECO:0000256" key="3">
    <source>
        <dbReference type="ARBA" id="ARBA00022801"/>
    </source>
</evidence>
<reference evidence="7" key="1">
    <citation type="submission" date="2016-10" db="EMBL/GenBank/DDBJ databases">
        <authorList>
            <person name="Varghese N."/>
            <person name="Submissions S."/>
        </authorList>
    </citation>
    <scope>NUCLEOTIDE SEQUENCE [LARGE SCALE GENOMIC DNA]</scope>
    <source>
        <strain evidence="7">DSM 23920</strain>
    </source>
</reference>
<dbReference type="PRINTS" id="PR00412">
    <property type="entry name" value="EPOXHYDRLASE"/>
</dbReference>
<gene>
    <name evidence="6" type="ORF">SAMN05660909_02962</name>
</gene>
<feature type="active site" description="Proton donor" evidence="4">
    <location>
        <position position="301"/>
    </location>
</feature>
<dbReference type="AlphaFoldDB" id="A0A1H4D4X2"/>
<accession>A0A1H4D4X2</accession>
<dbReference type="GO" id="GO:0004301">
    <property type="term" value="F:epoxide hydrolase activity"/>
    <property type="evidence" value="ECO:0007669"/>
    <property type="project" value="TreeGrafter"/>
</dbReference>
<evidence type="ECO:0000313" key="6">
    <source>
        <dbReference type="EMBL" id="SEA67677.1"/>
    </source>
</evidence>
<name>A0A1H4D4X2_9BACT</name>
<dbReference type="PANTHER" id="PTHR21661">
    <property type="entry name" value="EPOXIDE HYDROLASE 1-RELATED"/>
    <property type="match status" value="1"/>
</dbReference>
<organism evidence="6 7">
    <name type="scientific">Chitinophaga terrae</name>
    <name type="common">ex Kim and Jung 2007</name>
    <dbReference type="NCBI Taxonomy" id="408074"/>
    <lineage>
        <taxon>Bacteria</taxon>
        <taxon>Pseudomonadati</taxon>
        <taxon>Bacteroidota</taxon>
        <taxon>Chitinophagia</taxon>
        <taxon>Chitinophagales</taxon>
        <taxon>Chitinophagaceae</taxon>
        <taxon>Chitinophaga</taxon>
    </lineage>
</organism>
<keyword evidence="2" id="KW-0058">Aromatic hydrocarbons catabolism</keyword>
<evidence type="ECO:0000256" key="1">
    <source>
        <dbReference type="ARBA" id="ARBA00010088"/>
    </source>
</evidence>
<feature type="active site" description="Nucleophile" evidence="4">
    <location>
        <position position="173"/>
    </location>
</feature>
<dbReference type="Pfam" id="PF06441">
    <property type="entry name" value="EHN"/>
    <property type="match status" value="1"/>
</dbReference>
<dbReference type="STRING" id="408074.SAMN05660909_02962"/>
<proteinExistence type="inferred from homology"/>
<dbReference type="PANTHER" id="PTHR21661:SF35">
    <property type="entry name" value="EPOXIDE HYDROLASE"/>
    <property type="match status" value="1"/>
</dbReference>
<evidence type="ECO:0000256" key="2">
    <source>
        <dbReference type="ARBA" id="ARBA00022797"/>
    </source>
</evidence>
<dbReference type="SUPFAM" id="SSF53474">
    <property type="entry name" value="alpha/beta-Hydrolases"/>
    <property type="match status" value="1"/>
</dbReference>
<feature type="domain" description="Epoxide hydrolase N-terminal" evidence="5">
    <location>
        <begin position="3"/>
        <end position="107"/>
    </location>
</feature>
<dbReference type="InterPro" id="IPR029058">
    <property type="entry name" value="AB_hydrolase_fold"/>
</dbReference>
<feature type="active site" description="Proton acceptor" evidence="4">
    <location>
        <position position="357"/>
    </location>
</feature>
<evidence type="ECO:0000256" key="4">
    <source>
        <dbReference type="PIRSR" id="PIRSR001112-1"/>
    </source>
</evidence>